<dbReference type="Proteomes" id="UP000228754">
    <property type="component" value="Unassembled WGS sequence"/>
</dbReference>
<name>A0A2A5IL37_BACPU</name>
<evidence type="ECO:0000313" key="1">
    <source>
        <dbReference type="EMBL" id="PCK17431.1"/>
    </source>
</evidence>
<dbReference type="EMBL" id="NKHG01000144">
    <property type="protein sequence ID" value="PCK17431.1"/>
    <property type="molecule type" value="Genomic_DNA"/>
</dbReference>
<protein>
    <submittedName>
        <fullName evidence="1">Uncharacterized protein</fullName>
    </submittedName>
</protein>
<dbReference type="AlphaFoldDB" id="A0A2A5IL37"/>
<gene>
    <name evidence="1" type="ORF">CEY02_19980</name>
</gene>
<comment type="caution">
    <text evidence="1">The sequence shown here is derived from an EMBL/GenBank/DDBJ whole genome shotgun (WGS) entry which is preliminary data.</text>
</comment>
<evidence type="ECO:0000313" key="2">
    <source>
        <dbReference type="Proteomes" id="UP000228754"/>
    </source>
</evidence>
<organism evidence="1 2">
    <name type="scientific">Bacillus pumilus</name>
    <name type="common">Bacillus mesentericus</name>
    <dbReference type="NCBI Taxonomy" id="1408"/>
    <lineage>
        <taxon>Bacteria</taxon>
        <taxon>Bacillati</taxon>
        <taxon>Bacillota</taxon>
        <taxon>Bacilli</taxon>
        <taxon>Bacillales</taxon>
        <taxon>Bacillaceae</taxon>
        <taxon>Bacillus</taxon>
    </lineage>
</organism>
<reference evidence="1 2" key="1">
    <citation type="submission" date="2017-06" db="EMBL/GenBank/DDBJ databases">
        <title>Draft Genome Sequence of Bacillus sp Strain 36R Isolated from saline sediment at Atanasia, Sonora, Mexico.</title>
        <authorList>
            <person name="Sanchez Diaz R."/>
            <person name="Quiroz Macias M.E."/>
            <person name="Ibarra Gamez J.C."/>
            <person name="Enciso Ibarra J."/>
            <person name="Gomez Gil B."/>
            <person name="Galaviz Silva L."/>
        </authorList>
    </citation>
    <scope>NUCLEOTIDE SEQUENCE [LARGE SCALE GENOMIC DNA]</scope>
    <source>
        <strain evidence="1 2">36R_ATNSAL</strain>
    </source>
</reference>
<proteinExistence type="predicted"/>
<accession>A0A2A5IL37</accession>
<sequence>MKSNPLVLSKFMFRSPNFDTDSMNLISYFDENSMDKLERIHKLLENKEFKTAIKTASPKLYATFHNLLKKDKKI</sequence>